<keyword evidence="2" id="KW-0732">Signal</keyword>
<evidence type="ECO:0000256" key="1">
    <source>
        <dbReference type="SAM" id="MobiDB-lite"/>
    </source>
</evidence>
<proteinExistence type="predicted"/>
<sequence length="208" mass="22167">MTRSGLTALLTLCASLASAQSLPVFDETAGYEAIGTIEDGLLLSSDGALFYCEVDEADGESHLYMTGCLPILAPKAHEAVAKSRLALARDEDSFLDGLSRMPEETFVPAIAGTLRDSGCTVDMEQSEDAFNAAIVARVVAETGYPYTLSAEGVEEVERILNKTGELMLETGQVVVDRSRGMVSLVDCATEQTGRSSTSSDRPAKRDDE</sequence>
<comment type="caution">
    <text evidence="3">The sequence shown here is derived from an EMBL/GenBank/DDBJ whole genome shotgun (WGS) entry which is preliminary data.</text>
</comment>
<gene>
    <name evidence="3" type="ORF">AVJ23_19380</name>
</gene>
<dbReference type="Proteomes" id="UP000054396">
    <property type="component" value="Unassembled WGS sequence"/>
</dbReference>
<dbReference type="OrthoDB" id="7843709at2"/>
<protein>
    <submittedName>
        <fullName evidence="3">Uncharacterized protein</fullName>
    </submittedName>
</protein>
<feature type="compositionally biased region" description="Polar residues" evidence="1">
    <location>
        <begin position="189"/>
        <end position="200"/>
    </location>
</feature>
<accession>A0A0W7WEN0</accession>
<keyword evidence="4" id="KW-1185">Reference proteome</keyword>
<organism evidence="3 4">
    <name type="scientific">Pseudoponticoccus marisrubri</name>
    <dbReference type="NCBI Taxonomy" id="1685382"/>
    <lineage>
        <taxon>Bacteria</taxon>
        <taxon>Pseudomonadati</taxon>
        <taxon>Pseudomonadota</taxon>
        <taxon>Alphaproteobacteria</taxon>
        <taxon>Rhodobacterales</taxon>
        <taxon>Roseobacteraceae</taxon>
        <taxon>Pseudoponticoccus</taxon>
    </lineage>
</organism>
<dbReference type="EMBL" id="LPXO01000017">
    <property type="protein sequence ID" value="KUF09089.1"/>
    <property type="molecule type" value="Genomic_DNA"/>
</dbReference>
<feature type="signal peptide" evidence="2">
    <location>
        <begin position="1"/>
        <end position="19"/>
    </location>
</feature>
<dbReference type="STRING" id="1685382.AVJ23_19380"/>
<dbReference type="AlphaFoldDB" id="A0A0W7WEN0"/>
<feature type="chain" id="PRO_5006936213" evidence="2">
    <location>
        <begin position="20"/>
        <end position="208"/>
    </location>
</feature>
<reference evidence="3 4" key="1">
    <citation type="submission" date="2015-12" db="EMBL/GenBank/DDBJ databases">
        <authorList>
            <person name="Shamseldin A."/>
            <person name="Moawad H."/>
            <person name="Abd El-Rahim W.M."/>
            <person name="Sadowsky M.J."/>
        </authorList>
    </citation>
    <scope>NUCLEOTIDE SEQUENCE [LARGE SCALE GENOMIC DNA]</scope>
    <source>
        <strain evidence="3 4">SJ5A-1</strain>
    </source>
</reference>
<feature type="region of interest" description="Disordered" evidence="1">
    <location>
        <begin position="189"/>
        <end position="208"/>
    </location>
</feature>
<evidence type="ECO:0000313" key="4">
    <source>
        <dbReference type="Proteomes" id="UP000054396"/>
    </source>
</evidence>
<evidence type="ECO:0000313" key="3">
    <source>
        <dbReference type="EMBL" id="KUF09089.1"/>
    </source>
</evidence>
<evidence type="ECO:0000256" key="2">
    <source>
        <dbReference type="SAM" id="SignalP"/>
    </source>
</evidence>
<dbReference type="RefSeq" id="WP_058863886.1">
    <property type="nucleotide sequence ID" value="NZ_LPXO01000017.1"/>
</dbReference>
<name>A0A0W7WEN0_9RHOB</name>